<accession>A0A183EEG9</accession>
<organism evidence="4">
    <name type="scientific">Gongylonema pulchrum</name>
    <dbReference type="NCBI Taxonomy" id="637853"/>
    <lineage>
        <taxon>Eukaryota</taxon>
        <taxon>Metazoa</taxon>
        <taxon>Ecdysozoa</taxon>
        <taxon>Nematoda</taxon>
        <taxon>Chromadorea</taxon>
        <taxon>Rhabditida</taxon>
        <taxon>Spirurina</taxon>
        <taxon>Spiruromorpha</taxon>
        <taxon>Spiruroidea</taxon>
        <taxon>Gongylonematidae</taxon>
        <taxon>Gongylonema</taxon>
    </lineage>
</organism>
<dbReference type="EMBL" id="UYRT01088381">
    <property type="protein sequence ID" value="VDN33684.1"/>
    <property type="molecule type" value="Genomic_DNA"/>
</dbReference>
<dbReference type="WBParaSite" id="GPUH_0001938501-mRNA-1">
    <property type="protein sequence ID" value="GPUH_0001938501-mRNA-1"/>
    <property type="gene ID" value="GPUH_0001938501"/>
</dbReference>
<reference evidence="4" key="1">
    <citation type="submission" date="2016-06" db="UniProtKB">
        <authorList>
            <consortium name="WormBaseParasite"/>
        </authorList>
    </citation>
    <scope>IDENTIFICATION</scope>
</reference>
<sequence length="103" mass="11117">MTTLTAVILMVIPALCTAATPVQYPLYPNVYGYQQHYYNQYQHYQPQSYTPYWSGIGHGFRNYIYPAYQYLPSVGGLLKSGAYGALKGAGVGAAVGGIAGLIG</sequence>
<proteinExistence type="predicted"/>
<dbReference type="Proteomes" id="UP000271098">
    <property type="component" value="Unassembled WGS sequence"/>
</dbReference>
<evidence type="ECO:0000313" key="2">
    <source>
        <dbReference type="EMBL" id="VDN33684.1"/>
    </source>
</evidence>
<reference evidence="2 3" key="2">
    <citation type="submission" date="2018-11" db="EMBL/GenBank/DDBJ databases">
        <authorList>
            <consortium name="Pathogen Informatics"/>
        </authorList>
    </citation>
    <scope>NUCLEOTIDE SEQUENCE [LARGE SCALE GENOMIC DNA]</scope>
</reference>
<keyword evidence="1" id="KW-0732">Signal</keyword>
<keyword evidence="3" id="KW-1185">Reference proteome</keyword>
<feature type="signal peptide" evidence="1">
    <location>
        <begin position="1"/>
        <end position="18"/>
    </location>
</feature>
<evidence type="ECO:0000313" key="4">
    <source>
        <dbReference type="WBParaSite" id="GPUH_0001938501-mRNA-1"/>
    </source>
</evidence>
<gene>
    <name evidence="2" type="ORF">GPUH_LOCUS19360</name>
</gene>
<evidence type="ECO:0000313" key="3">
    <source>
        <dbReference type="Proteomes" id="UP000271098"/>
    </source>
</evidence>
<protein>
    <submittedName>
        <fullName evidence="4">Rick_17kDa_Anti domain-containing protein</fullName>
    </submittedName>
</protein>
<evidence type="ECO:0000256" key="1">
    <source>
        <dbReference type="SAM" id="SignalP"/>
    </source>
</evidence>
<name>A0A183EEG9_9BILA</name>
<feature type="chain" id="PRO_5043139133" evidence="1">
    <location>
        <begin position="19"/>
        <end position="103"/>
    </location>
</feature>
<dbReference type="AlphaFoldDB" id="A0A183EEG9"/>
<dbReference type="OrthoDB" id="5876192at2759"/>